<keyword evidence="3" id="KW-1185">Reference proteome</keyword>
<reference evidence="2 3" key="1">
    <citation type="journal article" date="2019" name="Int. J. Syst. Evol. Microbiol.">
        <title>The Global Catalogue of Microorganisms (GCM) 10K type strain sequencing project: providing services to taxonomists for standard genome sequencing and annotation.</title>
        <authorList>
            <consortium name="The Broad Institute Genomics Platform"/>
            <consortium name="The Broad Institute Genome Sequencing Center for Infectious Disease"/>
            <person name="Wu L."/>
            <person name="Ma J."/>
        </authorList>
    </citation>
    <scope>NUCLEOTIDE SEQUENCE [LARGE SCALE GENOMIC DNA]</scope>
    <source>
        <strain evidence="2 3">JCM 16231</strain>
    </source>
</reference>
<dbReference type="RefSeq" id="WP_224453110.1">
    <property type="nucleotide sequence ID" value="NZ_BAAAGG010000005.1"/>
</dbReference>
<dbReference type="Proteomes" id="UP001500185">
    <property type="component" value="Unassembled WGS sequence"/>
</dbReference>
<evidence type="ECO:0000256" key="1">
    <source>
        <dbReference type="SAM" id="Phobius"/>
    </source>
</evidence>
<sequence>MKNVSLKKIIRIAKYLAIFYLSIGMIALAIPKLLEMQFRVDHYQAFIPLAELPKSTHMWSFFGRSYVYNLFIGLTELSIGILIIFKRTRLIGLLISLGVCLNIFIINIQFDMIYEVVRHISIDLFLTLILLIEYRKDLYQFFIGLGGKLNGEVIKANSGIWKKLRIAYVIFFPVAYFIFSFVVISMFDYNLIGSYEIKNTQIENGNITFDKGSIGTTPMLFFERNDLVVLSVNDSIHYGWYEIEEEHLRMNFRPSKNH</sequence>
<feature type="transmembrane region" description="Helical" evidence="1">
    <location>
        <begin position="166"/>
        <end position="187"/>
    </location>
</feature>
<feature type="transmembrane region" description="Helical" evidence="1">
    <location>
        <begin position="12"/>
        <end position="30"/>
    </location>
</feature>
<dbReference type="EMBL" id="BAAAGG010000005">
    <property type="protein sequence ID" value="GAA0753385.1"/>
    <property type="molecule type" value="Genomic_DNA"/>
</dbReference>
<feature type="transmembrane region" description="Helical" evidence="1">
    <location>
        <begin position="90"/>
        <end position="110"/>
    </location>
</feature>
<evidence type="ECO:0000313" key="3">
    <source>
        <dbReference type="Proteomes" id="UP001500185"/>
    </source>
</evidence>
<evidence type="ECO:0008006" key="4">
    <source>
        <dbReference type="Google" id="ProtNLM"/>
    </source>
</evidence>
<organism evidence="2 3">
    <name type="scientific">Psychroflexus lacisalsi</name>
    <dbReference type="NCBI Taxonomy" id="503928"/>
    <lineage>
        <taxon>Bacteria</taxon>
        <taxon>Pseudomonadati</taxon>
        <taxon>Bacteroidota</taxon>
        <taxon>Flavobacteriia</taxon>
        <taxon>Flavobacteriales</taxon>
        <taxon>Flavobacteriaceae</taxon>
        <taxon>Psychroflexus</taxon>
    </lineage>
</organism>
<name>A0ABN1K3N3_9FLAO</name>
<protein>
    <recommendedName>
        <fullName evidence="4">DoxX family protein</fullName>
    </recommendedName>
</protein>
<keyword evidence="1" id="KW-0812">Transmembrane</keyword>
<accession>A0ABN1K3N3</accession>
<keyword evidence="1" id="KW-1133">Transmembrane helix</keyword>
<proteinExistence type="predicted"/>
<feature type="transmembrane region" description="Helical" evidence="1">
    <location>
        <begin position="66"/>
        <end position="85"/>
    </location>
</feature>
<keyword evidence="1" id="KW-0472">Membrane</keyword>
<comment type="caution">
    <text evidence="2">The sequence shown here is derived from an EMBL/GenBank/DDBJ whole genome shotgun (WGS) entry which is preliminary data.</text>
</comment>
<evidence type="ECO:0000313" key="2">
    <source>
        <dbReference type="EMBL" id="GAA0753385.1"/>
    </source>
</evidence>
<gene>
    <name evidence="2" type="ORF">GCM10009433_05470</name>
</gene>